<evidence type="ECO:0000256" key="6">
    <source>
        <dbReference type="ARBA" id="ARBA00023002"/>
    </source>
</evidence>
<evidence type="ECO:0000256" key="7">
    <source>
        <dbReference type="ARBA" id="ARBA00023004"/>
    </source>
</evidence>
<dbReference type="Pfam" id="PF00067">
    <property type="entry name" value="p450"/>
    <property type="match status" value="1"/>
</dbReference>
<dbReference type="AlphaFoldDB" id="A0AAW0CI62"/>
<evidence type="ECO:0000256" key="2">
    <source>
        <dbReference type="ARBA" id="ARBA00005179"/>
    </source>
</evidence>
<dbReference type="GO" id="GO:0004497">
    <property type="term" value="F:monooxygenase activity"/>
    <property type="evidence" value="ECO:0007669"/>
    <property type="project" value="UniProtKB-KW"/>
</dbReference>
<proteinExistence type="inferred from homology"/>
<keyword evidence="8 10" id="KW-0503">Monooxygenase</keyword>
<comment type="caution">
    <text evidence="11">The sequence shown here is derived from an EMBL/GenBank/DDBJ whole genome shotgun (WGS) entry which is preliminary data.</text>
</comment>
<dbReference type="SUPFAM" id="SSF48264">
    <property type="entry name" value="Cytochrome P450"/>
    <property type="match status" value="1"/>
</dbReference>
<feature type="binding site" description="axial binding residue" evidence="9">
    <location>
        <position position="384"/>
    </location>
    <ligand>
        <name>heme</name>
        <dbReference type="ChEBI" id="CHEBI:30413"/>
    </ligand>
    <ligandPart>
        <name>Fe</name>
        <dbReference type="ChEBI" id="CHEBI:18248"/>
    </ligandPart>
</feature>
<dbReference type="PRINTS" id="PR00463">
    <property type="entry name" value="EP450I"/>
</dbReference>
<dbReference type="InterPro" id="IPR036396">
    <property type="entry name" value="Cyt_P450_sf"/>
</dbReference>
<dbReference type="GO" id="GO:0020037">
    <property type="term" value="F:heme binding"/>
    <property type="evidence" value="ECO:0007669"/>
    <property type="project" value="InterPro"/>
</dbReference>
<dbReference type="Gene3D" id="1.10.630.10">
    <property type="entry name" value="Cytochrome P450"/>
    <property type="match status" value="1"/>
</dbReference>
<dbReference type="InterPro" id="IPR050364">
    <property type="entry name" value="Cytochrome_P450_fung"/>
</dbReference>
<protein>
    <submittedName>
        <fullName evidence="11">Cytochrome p450</fullName>
    </submittedName>
</protein>
<dbReference type="InterPro" id="IPR017972">
    <property type="entry name" value="Cyt_P450_CS"/>
</dbReference>
<keyword evidence="4 9" id="KW-0349">Heme</keyword>
<dbReference type="EMBL" id="JAWWNJ010000016">
    <property type="protein sequence ID" value="KAK7039665.1"/>
    <property type="molecule type" value="Genomic_DNA"/>
</dbReference>
<keyword evidence="5 9" id="KW-0479">Metal-binding</keyword>
<dbReference type="InterPro" id="IPR002401">
    <property type="entry name" value="Cyt_P450_E_grp-I"/>
</dbReference>
<keyword evidence="7 9" id="KW-0408">Iron</keyword>
<evidence type="ECO:0000256" key="3">
    <source>
        <dbReference type="ARBA" id="ARBA00010617"/>
    </source>
</evidence>
<keyword evidence="6 10" id="KW-0560">Oxidoreductase</keyword>
<evidence type="ECO:0000256" key="8">
    <source>
        <dbReference type="ARBA" id="ARBA00023033"/>
    </source>
</evidence>
<comment type="similarity">
    <text evidence="3 10">Belongs to the cytochrome P450 family.</text>
</comment>
<evidence type="ECO:0000256" key="4">
    <source>
        <dbReference type="ARBA" id="ARBA00022617"/>
    </source>
</evidence>
<accession>A0AAW0CI62</accession>
<evidence type="ECO:0000313" key="11">
    <source>
        <dbReference type="EMBL" id="KAK7039665.1"/>
    </source>
</evidence>
<dbReference type="PROSITE" id="PS00086">
    <property type="entry name" value="CYTOCHROME_P450"/>
    <property type="match status" value="1"/>
</dbReference>
<evidence type="ECO:0000256" key="5">
    <source>
        <dbReference type="ARBA" id="ARBA00022723"/>
    </source>
</evidence>
<keyword evidence="12" id="KW-1185">Reference proteome</keyword>
<evidence type="ECO:0000256" key="9">
    <source>
        <dbReference type="PIRSR" id="PIRSR602401-1"/>
    </source>
</evidence>
<dbReference type="GO" id="GO:0005506">
    <property type="term" value="F:iron ion binding"/>
    <property type="evidence" value="ECO:0007669"/>
    <property type="project" value="InterPro"/>
</dbReference>
<gene>
    <name evidence="11" type="ORF">R3P38DRAFT_3468286</name>
</gene>
<dbReference type="PANTHER" id="PTHR46300:SF7">
    <property type="entry name" value="P450, PUTATIVE (EUROFUNG)-RELATED"/>
    <property type="match status" value="1"/>
</dbReference>
<dbReference type="CDD" id="cd11065">
    <property type="entry name" value="CYP64-like"/>
    <property type="match status" value="1"/>
</dbReference>
<name>A0AAW0CI62_9AGAR</name>
<comment type="pathway">
    <text evidence="2">Secondary metabolite biosynthesis.</text>
</comment>
<organism evidence="11 12">
    <name type="scientific">Favolaschia claudopus</name>
    <dbReference type="NCBI Taxonomy" id="2862362"/>
    <lineage>
        <taxon>Eukaryota</taxon>
        <taxon>Fungi</taxon>
        <taxon>Dikarya</taxon>
        <taxon>Basidiomycota</taxon>
        <taxon>Agaricomycotina</taxon>
        <taxon>Agaricomycetes</taxon>
        <taxon>Agaricomycetidae</taxon>
        <taxon>Agaricales</taxon>
        <taxon>Marasmiineae</taxon>
        <taxon>Mycenaceae</taxon>
        <taxon>Favolaschia</taxon>
    </lineage>
</organism>
<dbReference type="GO" id="GO:0016705">
    <property type="term" value="F:oxidoreductase activity, acting on paired donors, with incorporation or reduction of molecular oxygen"/>
    <property type="evidence" value="ECO:0007669"/>
    <property type="project" value="InterPro"/>
</dbReference>
<evidence type="ECO:0000256" key="10">
    <source>
        <dbReference type="RuleBase" id="RU000461"/>
    </source>
</evidence>
<dbReference type="PANTHER" id="PTHR46300">
    <property type="entry name" value="P450, PUTATIVE (EUROFUNG)-RELATED-RELATED"/>
    <property type="match status" value="1"/>
</dbReference>
<evidence type="ECO:0000256" key="1">
    <source>
        <dbReference type="ARBA" id="ARBA00001971"/>
    </source>
</evidence>
<comment type="cofactor">
    <cofactor evidence="1 9">
        <name>heme</name>
        <dbReference type="ChEBI" id="CHEBI:30413"/>
    </cofactor>
</comment>
<sequence>MVRVLTLSGESNSCIIPATDSDIISVNLAGDTIVVLNSLTAVTDLLENNRSAIYSERPPFPMLNDLVGAHWNIGFMRYGPKWKEHRRVFMKQFQPSEVLLHRPKELEAARVLLRLLLDSPHKYERHMRHMSGMIMLSTAYGIDILPENDPYVEISEKALQAIVAATYRGSYLVDSLPILKYVPEFFPGAGFKKQAREWFSVVDAMPDVPYDFVKKARVSFRIHDQLPTTLTENLNSITAGRWHGSVVDRTVSALETLILAMTIYPEVQRKAQAAIDEVVGRDRLPDFGDNIPYIDAVVHEILRWRPVIPLAIPHAVMEDDIYKGYHIPAGSVVVGNAWAILHDETTYGPDTDQFIPERWLTVDGKINEEMPDSSPAFGFGRRICPGRDMAQWSVWISAASILSVFNITKSLDKKGMPIEPSGEYTSGMLCYPLPHECDIIPRSSAAEEMIRRAQLA</sequence>
<dbReference type="PRINTS" id="PR00385">
    <property type="entry name" value="P450"/>
</dbReference>
<evidence type="ECO:0000313" key="12">
    <source>
        <dbReference type="Proteomes" id="UP001362999"/>
    </source>
</evidence>
<dbReference type="InterPro" id="IPR001128">
    <property type="entry name" value="Cyt_P450"/>
</dbReference>
<reference evidence="11 12" key="1">
    <citation type="journal article" date="2024" name="J Genomics">
        <title>Draft genome sequencing and assembly of Favolaschia claudopus CIRM-BRFM 2984 isolated from oak limbs.</title>
        <authorList>
            <person name="Navarro D."/>
            <person name="Drula E."/>
            <person name="Chaduli D."/>
            <person name="Cazenave R."/>
            <person name="Ahrendt S."/>
            <person name="Wang J."/>
            <person name="Lipzen A."/>
            <person name="Daum C."/>
            <person name="Barry K."/>
            <person name="Grigoriev I.V."/>
            <person name="Favel A."/>
            <person name="Rosso M.N."/>
            <person name="Martin F."/>
        </authorList>
    </citation>
    <scope>NUCLEOTIDE SEQUENCE [LARGE SCALE GENOMIC DNA]</scope>
    <source>
        <strain evidence="11 12">CIRM-BRFM 2984</strain>
    </source>
</reference>
<dbReference type="Proteomes" id="UP001362999">
    <property type="component" value="Unassembled WGS sequence"/>
</dbReference>